<dbReference type="SUPFAM" id="SSF55811">
    <property type="entry name" value="Nudix"/>
    <property type="match status" value="1"/>
</dbReference>
<feature type="region of interest" description="Disordered" evidence="1">
    <location>
        <begin position="70"/>
        <end position="101"/>
    </location>
</feature>
<proteinExistence type="predicted"/>
<evidence type="ECO:0000313" key="4">
    <source>
        <dbReference type="Proteomes" id="UP001500893"/>
    </source>
</evidence>
<name>A0ABP6NQ33_9ACTN</name>
<dbReference type="PANTHER" id="PTHR13030">
    <property type="entry name" value="NUDIX HYDROLASE"/>
    <property type="match status" value="1"/>
</dbReference>
<dbReference type="PANTHER" id="PTHR13030:SF8">
    <property type="entry name" value="ADP-RIBOSE PYROPHOSPHATASE, MITOCHONDRIAL"/>
    <property type="match status" value="1"/>
</dbReference>
<dbReference type="Pfam" id="PF00293">
    <property type="entry name" value="NUDIX"/>
    <property type="match status" value="1"/>
</dbReference>
<reference evidence="4" key="1">
    <citation type="journal article" date="2019" name="Int. J. Syst. Evol. Microbiol.">
        <title>The Global Catalogue of Microorganisms (GCM) 10K type strain sequencing project: providing services to taxonomists for standard genome sequencing and annotation.</title>
        <authorList>
            <consortium name="The Broad Institute Genomics Platform"/>
            <consortium name="The Broad Institute Genome Sequencing Center for Infectious Disease"/>
            <person name="Wu L."/>
            <person name="Ma J."/>
        </authorList>
    </citation>
    <scope>NUCLEOTIDE SEQUENCE [LARGE SCALE GENOMIC DNA]</scope>
    <source>
        <strain evidence="4">JCM 11574</strain>
    </source>
</reference>
<accession>A0ABP6NQ33</accession>
<evidence type="ECO:0000259" key="2">
    <source>
        <dbReference type="PROSITE" id="PS51462"/>
    </source>
</evidence>
<sequence>MEGQRVRELRRRIGYPDVPVPVERDWSALGPGYAPVEYTAPSVPEPEPDLEAAWRRAVRLSCHPLLLRDAASGRPLSPAGPTGITGRGRLHRFGPNPAADGLVTHGSGARALVLLVRRRDTGQLAFPGGFRETDPRTGELEDAVRAALRETLEETGVRAHGGAARLLHEGVAHWSVRNTDNAWIENCAVHVRLPRGAGGPPRAEGRDDARTADWFPVHGVDPATLSATHAAHLGRLRRGLGG</sequence>
<gene>
    <name evidence="3" type="ORF">GCM10010521_49220</name>
</gene>
<organism evidence="3 4">
    <name type="scientific">Streptomyces rameus</name>
    <dbReference type="NCBI Taxonomy" id="68261"/>
    <lineage>
        <taxon>Bacteria</taxon>
        <taxon>Bacillati</taxon>
        <taxon>Actinomycetota</taxon>
        <taxon>Actinomycetes</taxon>
        <taxon>Kitasatosporales</taxon>
        <taxon>Streptomycetaceae</taxon>
        <taxon>Streptomyces</taxon>
    </lineage>
</organism>
<comment type="caution">
    <text evidence="3">The sequence shown here is derived from an EMBL/GenBank/DDBJ whole genome shotgun (WGS) entry which is preliminary data.</text>
</comment>
<keyword evidence="4" id="KW-1185">Reference proteome</keyword>
<dbReference type="InterPro" id="IPR000086">
    <property type="entry name" value="NUDIX_hydrolase_dom"/>
</dbReference>
<evidence type="ECO:0000256" key="1">
    <source>
        <dbReference type="SAM" id="MobiDB-lite"/>
    </source>
</evidence>
<dbReference type="InterPro" id="IPR039989">
    <property type="entry name" value="NUDT9"/>
</dbReference>
<dbReference type="Gene3D" id="3.90.79.10">
    <property type="entry name" value="Nucleoside Triphosphate Pyrophosphohydrolase"/>
    <property type="match status" value="1"/>
</dbReference>
<dbReference type="Pfam" id="PF25969">
    <property type="entry name" value="NUDT9_N"/>
    <property type="match status" value="1"/>
</dbReference>
<feature type="domain" description="Nudix hydrolase" evidence="2">
    <location>
        <begin position="94"/>
        <end position="237"/>
    </location>
</feature>
<dbReference type="PROSITE" id="PS51462">
    <property type="entry name" value="NUDIX"/>
    <property type="match status" value="1"/>
</dbReference>
<dbReference type="Proteomes" id="UP001500893">
    <property type="component" value="Unassembled WGS sequence"/>
</dbReference>
<evidence type="ECO:0000313" key="3">
    <source>
        <dbReference type="EMBL" id="GAA3155495.1"/>
    </source>
</evidence>
<dbReference type="InterPro" id="IPR015797">
    <property type="entry name" value="NUDIX_hydrolase-like_dom_sf"/>
</dbReference>
<dbReference type="EMBL" id="BAAAVM010000084">
    <property type="protein sequence ID" value="GAA3155495.1"/>
    <property type="molecule type" value="Genomic_DNA"/>
</dbReference>
<protein>
    <recommendedName>
        <fullName evidence="2">Nudix hydrolase domain-containing protein</fullName>
    </recommendedName>
</protein>